<dbReference type="OrthoDB" id="188274at2"/>
<dbReference type="AlphaFoldDB" id="A0A2W2CHH7"/>
<keyword evidence="1" id="KW-0863">Zinc-finger</keyword>
<dbReference type="EMBL" id="POTX01000259">
    <property type="protein sequence ID" value="PZF87729.1"/>
    <property type="molecule type" value="Genomic_DNA"/>
</dbReference>
<keyword evidence="4" id="KW-1185">Reference proteome</keyword>
<accession>A0A2W2CHH7</accession>
<protein>
    <recommendedName>
        <fullName evidence="2">SWIM-type domain-containing protein</fullName>
    </recommendedName>
</protein>
<keyword evidence="1" id="KW-0479">Metal-binding</keyword>
<dbReference type="Pfam" id="PF04434">
    <property type="entry name" value="SWIM"/>
    <property type="match status" value="1"/>
</dbReference>
<evidence type="ECO:0000313" key="3">
    <source>
        <dbReference type="EMBL" id="PZF87729.1"/>
    </source>
</evidence>
<dbReference type="GO" id="GO:0008270">
    <property type="term" value="F:zinc ion binding"/>
    <property type="evidence" value="ECO:0007669"/>
    <property type="project" value="UniProtKB-KW"/>
</dbReference>
<reference evidence="3 4" key="1">
    <citation type="submission" date="2018-01" db="EMBL/GenBank/DDBJ databases">
        <title>Draft genome sequence of Jishengella endophytica.</title>
        <authorList>
            <person name="Sahin N."/>
            <person name="Ay H."/>
            <person name="Saygin H."/>
        </authorList>
    </citation>
    <scope>NUCLEOTIDE SEQUENCE [LARGE SCALE GENOMIC DNA]</scope>
    <source>
        <strain evidence="3 4">DSM 45430</strain>
    </source>
</reference>
<evidence type="ECO:0000256" key="1">
    <source>
        <dbReference type="PROSITE-ProRule" id="PRU00325"/>
    </source>
</evidence>
<sequence length="177" mass="19389">MTRPSWPGLLRDAFQATALDEDVIKDARRHRRRGLVRSVASTPGVLAGVVADGAEIRHVTWQVVPLAEAGWRDVEQEIQTSPLVMAMLLERLPPTGTPDLNATMAALVPDPADLEATCDCEDWLVPCAHALAVGLTFAESTRDDAWSLLRLRGRTHDWLVAAEASARARQLLAQLVR</sequence>
<dbReference type="PANTHER" id="PTHR38133">
    <property type="entry name" value="SLR1429 PROTEIN"/>
    <property type="match status" value="1"/>
</dbReference>
<organism evidence="3 4">
    <name type="scientific">Micromonospora endophytica</name>
    <dbReference type="NCBI Taxonomy" id="515350"/>
    <lineage>
        <taxon>Bacteria</taxon>
        <taxon>Bacillati</taxon>
        <taxon>Actinomycetota</taxon>
        <taxon>Actinomycetes</taxon>
        <taxon>Micromonosporales</taxon>
        <taxon>Micromonosporaceae</taxon>
        <taxon>Micromonospora</taxon>
    </lineage>
</organism>
<dbReference type="RefSeq" id="WP_111245895.1">
    <property type="nucleotide sequence ID" value="NZ_AP023358.1"/>
</dbReference>
<evidence type="ECO:0000259" key="2">
    <source>
        <dbReference type="PROSITE" id="PS50966"/>
    </source>
</evidence>
<evidence type="ECO:0000313" key="4">
    <source>
        <dbReference type="Proteomes" id="UP000248627"/>
    </source>
</evidence>
<proteinExistence type="predicted"/>
<dbReference type="PANTHER" id="PTHR38133:SF1">
    <property type="entry name" value="SLR1429 PROTEIN"/>
    <property type="match status" value="1"/>
</dbReference>
<dbReference type="Proteomes" id="UP000248627">
    <property type="component" value="Unassembled WGS sequence"/>
</dbReference>
<keyword evidence="1" id="KW-0862">Zinc</keyword>
<feature type="domain" description="SWIM-type" evidence="2">
    <location>
        <begin position="103"/>
        <end position="138"/>
    </location>
</feature>
<dbReference type="PROSITE" id="PS50966">
    <property type="entry name" value="ZF_SWIM"/>
    <property type="match status" value="1"/>
</dbReference>
<name>A0A2W2CHH7_9ACTN</name>
<comment type="caution">
    <text evidence="3">The sequence shown here is derived from an EMBL/GenBank/DDBJ whole genome shotgun (WGS) entry which is preliminary data.</text>
</comment>
<gene>
    <name evidence="3" type="ORF">C1I93_25870</name>
</gene>
<dbReference type="InterPro" id="IPR007527">
    <property type="entry name" value="Znf_SWIM"/>
</dbReference>